<name>A0A9Q0RL93_BLOTA</name>
<protein>
    <submittedName>
        <fullName evidence="2">Uncharacterized protein</fullName>
    </submittedName>
</protein>
<dbReference type="AlphaFoldDB" id="A0A9Q0RL93"/>
<evidence type="ECO:0000313" key="3">
    <source>
        <dbReference type="Proteomes" id="UP001142055"/>
    </source>
</evidence>
<accession>A0A9Q0RL93</accession>
<proteinExistence type="predicted"/>
<dbReference type="EMBL" id="JAPWDV010000003">
    <property type="protein sequence ID" value="KAJ6218529.1"/>
    <property type="molecule type" value="Genomic_DNA"/>
</dbReference>
<reference evidence="2" key="1">
    <citation type="submission" date="2022-12" db="EMBL/GenBank/DDBJ databases">
        <title>Genome assemblies of Blomia tropicalis.</title>
        <authorList>
            <person name="Cui Y."/>
        </authorList>
    </citation>
    <scope>NUCLEOTIDE SEQUENCE</scope>
    <source>
        <tissue evidence="2">Adult mites</tissue>
    </source>
</reference>
<comment type="caution">
    <text evidence="2">The sequence shown here is derived from an EMBL/GenBank/DDBJ whole genome shotgun (WGS) entry which is preliminary data.</text>
</comment>
<feature type="region of interest" description="Disordered" evidence="1">
    <location>
        <begin position="95"/>
        <end position="117"/>
    </location>
</feature>
<gene>
    <name evidence="2" type="ORF">RDWZM_009686</name>
</gene>
<sequence length="117" mass="13685">MEENNVVETEYHFDHLTLDIGRPETPSSSKGFKRPIPQSSTVNKVIKNDVFYKTRHQVTLACGDIEVLEERIKRSQADRAEREKKISENKIVFQQKKKEKKKKPPVEIQSDQVETFK</sequence>
<evidence type="ECO:0000313" key="2">
    <source>
        <dbReference type="EMBL" id="KAJ6218529.1"/>
    </source>
</evidence>
<evidence type="ECO:0000256" key="1">
    <source>
        <dbReference type="SAM" id="MobiDB-lite"/>
    </source>
</evidence>
<organism evidence="2 3">
    <name type="scientific">Blomia tropicalis</name>
    <name type="common">Mite</name>
    <dbReference type="NCBI Taxonomy" id="40697"/>
    <lineage>
        <taxon>Eukaryota</taxon>
        <taxon>Metazoa</taxon>
        <taxon>Ecdysozoa</taxon>
        <taxon>Arthropoda</taxon>
        <taxon>Chelicerata</taxon>
        <taxon>Arachnida</taxon>
        <taxon>Acari</taxon>
        <taxon>Acariformes</taxon>
        <taxon>Sarcoptiformes</taxon>
        <taxon>Astigmata</taxon>
        <taxon>Glycyphagoidea</taxon>
        <taxon>Echimyopodidae</taxon>
        <taxon>Blomia</taxon>
    </lineage>
</organism>
<dbReference type="Proteomes" id="UP001142055">
    <property type="component" value="Chromosome 3"/>
</dbReference>
<keyword evidence="3" id="KW-1185">Reference proteome</keyword>